<keyword evidence="1" id="KW-0472">Membrane</keyword>
<keyword evidence="3" id="KW-1185">Reference proteome</keyword>
<sequence>ILGYFVNWALLGVLTVQIFLYHVHYPNDSRRIKCLVYALYLWETVQTLLMTSDAFGWFVKNLGNPASLVEYRLSWFNVPVMTGAVSMVVQLFFSWRVWILGKLWFLSGGIALVSGCVVQMIKPK</sequence>
<feature type="transmembrane region" description="Helical" evidence="1">
    <location>
        <begin position="78"/>
        <end position="98"/>
    </location>
</feature>
<evidence type="ECO:0000256" key="1">
    <source>
        <dbReference type="SAM" id="Phobius"/>
    </source>
</evidence>
<dbReference type="Proteomes" id="UP000053558">
    <property type="component" value="Unassembled WGS sequence"/>
</dbReference>
<dbReference type="PANTHER" id="PTHR40465">
    <property type="entry name" value="CHROMOSOME 1, WHOLE GENOME SHOTGUN SEQUENCE"/>
    <property type="match status" value="1"/>
</dbReference>
<evidence type="ECO:0000313" key="2">
    <source>
        <dbReference type="EMBL" id="EIW76919.1"/>
    </source>
</evidence>
<comment type="caution">
    <text evidence="2">The sequence shown here is derived from an EMBL/GenBank/DDBJ whole genome shotgun (WGS) entry which is preliminary data.</text>
</comment>
<dbReference type="OrthoDB" id="2681808at2759"/>
<dbReference type="EMBL" id="JH711585">
    <property type="protein sequence ID" value="EIW76919.1"/>
    <property type="molecule type" value="Genomic_DNA"/>
</dbReference>
<dbReference type="KEGG" id="cput:CONPUDRAFT_63194"/>
<reference evidence="3" key="1">
    <citation type="journal article" date="2012" name="Science">
        <title>The Paleozoic origin of enzymatic lignin decomposition reconstructed from 31 fungal genomes.</title>
        <authorList>
            <person name="Floudas D."/>
            <person name="Binder M."/>
            <person name="Riley R."/>
            <person name="Barry K."/>
            <person name="Blanchette R.A."/>
            <person name="Henrissat B."/>
            <person name="Martinez A.T."/>
            <person name="Otillar R."/>
            <person name="Spatafora J.W."/>
            <person name="Yadav J.S."/>
            <person name="Aerts A."/>
            <person name="Benoit I."/>
            <person name="Boyd A."/>
            <person name="Carlson A."/>
            <person name="Copeland A."/>
            <person name="Coutinho P.M."/>
            <person name="de Vries R.P."/>
            <person name="Ferreira P."/>
            <person name="Findley K."/>
            <person name="Foster B."/>
            <person name="Gaskell J."/>
            <person name="Glotzer D."/>
            <person name="Gorecki P."/>
            <person name="Heitman J."/>
            <person name="Hesse C."/>
            <person name="Hori C."/>
            <person name="Igarashi K."/>
            <person name="Jurgens J.A."/>
            <person name="Kallen N."/>
            <person name="Kersten P."/>
            <person name="Kohler A."/>
            <person name="Kuees U."/>
            <person name="Kumar T.K.A."/>
            <person name="Kuo A."/>
            <person name="LaButti K."/>
            <person name="Larrondo L.F."/>
            <person name="Lindquist E."/>
            <person name="Ling A."/>
            <person name="Lombard V."/>
            <person name="Lucas S."/>
            <person name="Lundell T."/>
            <person name="Martin R."/>
            <person name="McLaughlin D.J."/>
            <person name="Morgenstern I."/>
            <person name="Morin E."/>
            <person name="Murat C."/>
            <person name="Nagy L.G."/>
            <person name="Nolan M."/>
            <person name="Ohm R.A."/>
            <person name="Patyshakuliyeva A."/>
            <person name="Rokas A."/>
            <person name="Ruiz-Duenas F.J."/>
            <person name="Sabat G."/>
            <person name="Salamov A."/>
            <person name="Samejima M."/>
            <person name="Schmutz J."/>
            <person name="Slot J.C."/>
            <person name="St John F."/>
            <person name="Stenlid J."/>
            <person name="Sun H."/>
            <person name="Sun S."/>
            <person name="Syed K."/>
            <person name="Tsang A."/>
            <person name="Wiebenga A."/>
            <person name="Young D."/>
            <person name="Pisabarro A."/>
            <person name="Eastwood D.C."/>
            <person name="Martin F."/>
            <person name="Cullen D."/>
            <person name="Grigoriev I.V."/>
            <person name="Hibbett D.S."/>
        </authorList>
    </citation>
    <scope>NUCLEOTIDE SEQUENCE [LARGE SCALE GENOMIC DNA]</scope>
    <source>
        <strain evidence="3">RWD-64-598 SS2</strain>
    </source>
</reference>
<feature type="transmembrane region" description="Helical" evidence="1">
    <location>
        <begin position="6"/>
        <end position="23"/>
    </location>
</feature>
<organism evidence="2 3">
    <name type="scientific">Coniophora puteana (strain RWD-64-598)</name>
    <name type="common">Brown rot fungus</name>
    <dbReference type="NCBI Taxonomy" id="741705"/>
    <lineage>
        <taxon>Eukaryota</taxon>
        <taxon>Fungi</taxon>
        <taxon>Dikarya</taxon>
        <taxon>Basidiomycota</taxon>
        <taxon>Agaricomycotina</taxon>
        <taxon>Agaricomycetes</taxon>
        <taxon>Agaricomycetidae</taxon>
        <taxon>Boletales</taxon>
        <taxon>Coniophorineae</taxon>
        <taxon>Coniophoraceae</taxon>
        <taxon>Coniophora</taxon>
    </lineage>
</organism>
<dbReference type="GeneID" id="19208280"/>
<dbReference type="PANTHER" id="PTHR40465:SF1">
    <property type="entry name" value="DUF6534 DOMAIN-CONTAINING PROTEIN"/>
    <property type="match status" value="1"/>
</dbReference>
<feature type="non-terminal residue" evidence="2">
    <location>
        <position position="1"/>
    </location>
</feature>
<feature type="transmembrane region" description="Helical" evidence="1">
    <location>
        <begin position="35"/>
        <end position="58"/>
    </location>
</feature>
<proteinExistence type="predicted"/>
<name>A0A5M3MCH1_CONPW</name>
<protein>
    <submittedName>
        <fullName evidence="2">Uncharacterized protein</fullName>
    </submittedName>
</protein>
<dbReference type="AlphaFoldDB" id="A0A5M3MCH1"/>
<evidence type="ECO:0000313" key="3">
    <source>
        <dbReference type="Proteomes" id="UP000053558"/>
    </source>
</evidence>
<keyword evidence="1" id="KW-1133">Transmembrane helix</keyword>
<dbReference type="RefSeq" id="XP_007772862.1">
    <property type="nucleotide sequence ID" value="XM_007774672.1"/>
</dbReference>
<gene>
    <name evidence="2" type="ORF">CONPUDRAFT_63194</name>
</gene>
<accession>A0A5M3MCH1</accession>
<dbReference type="OMA" id="MANWALM"/>
<keyword evidence="1" id="KW-0812">Transmembrane</keyword>
<feature type="transmembrane region" description="Helical" evidence="1">
    <location>
        <begin position="103"/>
        <end position="121"/>
    </location>
</feature>